<dbReference type="PANTHER" id="PTHR31635:SF196">
    <property type="entry name" value="REVERSE TRANSCRIPTASE DOMAIN-CONTAINING PROTEIN-RELATED"/>
    <property type="match status" value="1"/>
</dbReference>
<proteinExistence type="predicted"/>
<dbReference type="InterPro" id="IPR043502">
    <property type="entry name" value="DNA/RNA_pol_sf"/>
</dbReference>
<gene>
    <name evidence="1" type="ORF">ANN_19153</name>
</gene>
<dbReference type="Proteomes" id="UP001148838">
    <property type="component" value="Unassembled WGS sequence"/>
</dbReference>
<comment type="caution">
    <text evidence="1">The sequence shown here is derived from an EMBL/GenBank/DDBJ whole genome shotgun (WGS) entry which is preliminary data.</text>
</comment>
<reference evidence="1 2" key="1">
    <citation type="journal article" date="2022" name="Allergy">
        <title>Genome assembly and annotation of Periplaneta americana reveal a comprehensive cockroach allergen profile.</title>
        <authorList>
            <person name="Wang L."/>
            <person name="Xiong Q."/>
            <person name="Saelim N."/>
            <person name="Wang L."/>
            <person name="Nong W."/>
            <person name="Wan A.T."/>
            <person name="Shi M."/>
            <person name="Liu X."/>
            <person name="Cao Q."/>
            <person name="Hui J.H.L."/>
            <person name="Sookrung N."/>
            <person name="Leung T.F."/>
            <person name="Tungtrongchitr A."/>
            <person name="Tsui S.K.W."/>
        </authorList>
    </citation>
    <scope>NUCLEOTIDE SEQUENCE [LARGE SCALE GENOMIC DNA]</scope>
    <source>
        <strain evidence="1">PWHHKU_190912</strain>
    </source>
</reference>
<evidence type="ECO:0000313" key="1">
    <source>
        <dbReference type="EMBL" id="KAJ4430565.1"/>
    </source>
</evidence>
<keyword evidence="2" id="KW-1185">Reference proteome</keyword>
<dbReference type="EMBL" id="JAJSOF020000031">
    <property type="protein sequence ID" value="KAJ4430565.1"/>
    <property type="molecule type" value="Genomic_DNA"/>
</dbReference>
<evidence type="ECO:0000313" key="2">
    <source>
        <dbReference type="Proteomes" id="UP001148838"/>
    </source>
</evidence>
<organism evidence="1 2">
    <name type="scientific">Periplaneta americana</name>
    <name type="common">American cockroach</name>
    <name type="synonym">Blatta americana</name>
    <dbReference type="NCBI Taxonomy" id="6978"/>
    <lineage>
        <taxon>Eukaryota</taxon>
        <taxon>Metazoa</taxon>
        <taxon>Ecdysozoa</taxon>
        <taxon>Arthropoda</taxon>
        <taxon>Hexapoda</taxon>
        <taxon>Insecta</taxon>
        <taxon>Pterygota</taxon>
        <taxon>Neoptera</taxon>
        <taxon>Polyneoptera</taxon>
        <taxon>Dictyoptera</taxon>
        <taxon>Blattodea</taxon>
        <taxon>Blattoidea</taxon>
        <taxon>Blattidae</taxon>
        <taxon>Blattinae</taxon>
        <taxon>Periplaneta</taxon>
    </lineage>
</organism>
<protein>
    <recommendedName>
        <fullName evidence="3">Reverse transcriptase domain-containing protein</fullName>
    </recommendedName>
</protein>
<accession>A0ABQ8S9S1</accession>
<dbReference type="SUPFAM" id="SSF56672">
    <property type="entry name" value="DNA/RNA polymerases"/>
    <property type="match status" value="1"/>
</dbReference>
<evidence type="ECO:0008006" key="3">
    <source>
        <dbReference type="Google" id="ProtNLM"/>
    </source>
</evidence>
<name>A0ABQ8S9S1_PERAM</name>
<dbReference type="PANTHER" id="PTHR31635">
    <property type="entry name" value="REVERSE TRANSCRIPTASE DOMAIN-CONTAINING PROTEIN-RELATED"/>
    <property type="match status" value="1"/>
</dbReference>
<sequence>MTRQLGLYDVWEKLHGNNIQVTYHHLNAASRIDRIYVNTASTDKLKMAVTDRVRRSSSNILHKWTYIVKPAIQQFFKFQGIQRAHTARNKLHYHYHLLQNIYQQQCDGKDVFKHMQAAKRRLNPLQERVFQGALTRSTKSSVIAEEKAALFLFLQKKNKGQTKLIHQLKTPDNQNITGTPLILEEAFKYFQSRFRHRGHSERAQHNVLQYLQRAISLDDQQLIEQPITEEEIRRAIFSASSKSAPGPDEITYNFYKAYWDFVKEQLLQVFNEVFKCQLDCTSFTEGIVILIPKKQCTGMIKDYRPITLLNADYKILMKIFENRLKTLLPQFIDIGQTCAVPGRKITNILSTIWDLVLKKRR</sequence>